<keyword evidence="4" id="KW-0539">Nucleus</keyword>
<evidence type="ECO:0000256" key="3">
    <source>
        <dbReference type="ARBA" id="ARBA00023239"/>
    </source>
</evidence>
<keyword evidence="8" id="KW-1185">Reference proteome</keyword>
<dbReference type="GO" id="GO:0000175">
    <property type="term" value="F:3'-5'-RNA exonuclease activity"/>
    <property type="evidence" value="ECO:0007669"/>
    <property type="project" value="TreeGrafter"/>
</dbReference>
<dbReference type="InterPro" id="IPR027521">
    <property type="entry name" value="Usb1"/>
</dbReference>
<evidence type="ECO:0000256" key="4">
    <source>
        <dbReference type="ARBA" id="ARBA00023242"/>
    </source>
</evidence>
<name>A0AAQ3MZQ8_VIGMU</name>
<keyword evidence="1" id="KW-0540">Nuclease</keyword>
<evidence type="ECO:0000256" key="1">
    <source>
        <dbReference type="ARBA" id="ARBA00022722"/>
    </source>
</evidence>
<evidence type="ECO:0000313" key="8">
    <source>
        <dbReference type="Proteomes" id="UP001374535"/>
    </source>
</evidence>
<dbReference type="Pfam" id="PF09749">
    <property type="entry name" value="HVSL"/>
    <property type="match status" value="2"/>
</dbReference>
<proteinExistence type="predicted"/>
<accession>A0AAQ3MZQ8</accession>
<evidence type="ECO:0000256" key="2">
    <source>
        <dbReference type="ARBA" id="ARBA00022801"/>
    </source>
</evidence>
<reference evidence="7 8" key="1">
    <citation type="journal article" date="2023" name="Life. Sci Alliance">
        <title>Evolutionary insights into 3D genome organization and epigenetic landscape of Vigna mungo.</title>
        <authorList>
            <person name="Junaid A."/>
            <person name="Singh B."/>
            <person name="Bhatia S."/>
        </authorList>
    </citation>
    <scope>NUCLEOTIDE SEQUENCE [LARGE SCALE GENOMIC DNA]</scope>
    <source>
        <strain evidence="7">Urdbean</strain>
    </source>
</reference>
<dbReference type="AlphaFoldDB" id="A0AAQ3MZQ8"/>
<evidence type="ECO:0000256" key="6">
    <source>
        <dbReference type="ARBA" id="ARBA00030030"/>
    </source>
</evidence>
<dbReference type="Proteomes" id="UP001374535">
    <property type="component" value="Chromosome 8"/>
</dbReference>
<organism evidence="7 8">
    <name type="scientific">Vigna mungo</name>
    <name type="common">Black gram</name>
    <name type="synonym">Phaseolus mungo</name>
    <dbReference type="NCBI Taxonomy" id="3915"/>
    <lineage>
        <taxon>Eukaryota</taxon>
        <taxon>Viridiplantae</taxon>
        <taxon>Streptophyta</taxon>
        <taxon>Embryophyta</taxon>
        <taxon>Tracheophyta</taxon>
        <taxon>Spermatophyta</taxon>
        <taxon>Magnoliopsida</taxon>
        <taxon>eudicotyledons</taxon>
        <taxon>Gunneridae</taxon>
        <taxon>Pentapetalae</taxon>
        <taxon>rosids</taxon>
        <taxon>fabids</taxon>
        <taxon>Fabales</taxon>
        <taxon>Fabaceae</taxon>
        <taxon>Papilionoideae</taxon>
        <taxon>50 kb inversion clade</taxon>
        <taxon>NPAAA clade</taxon>
        <taxon>indigoferoid/millettioid clade</taxon>
        <taxon>Phaseoleae</taxon>
        <taxon>Vigna</taxon>
    </lineage>
</organism>
<dbReference type="Gene3D" id="3.90.1140.10">
    <property type="entry name" value="Cyclic phosphodiesterase"/>
    <property type="match status" value="1"/>
</dbReference>
<keyword evidence="3" id="KW-0456">Lyase</keyword>
<dbReference type="PANTHER" id="PTHR13522">
    <property type="entry name" value="U6 SNRNA PHOSPHODIESTERASE 1"/>
    <property type="match status" value="1"/>
</dbReference>
<keyword evidence="2" id="KW-0378">Hydrolase</keyword>
<dbReference type="GO" id="GO:0005634">
    <property type="term" value="C:nucleus"/>
    <property type="evidence" value="ECO:0007669"/>
    <property type="project" value="TreeGrafter"/>
</dbReference>
<evidence type="ECO:0000313" key="7">
    <source>
        <dbReference type="EMBL" id="WVY99779.1"/>
    </source>
</evidence>
<sequence>MSNGNSYSNGSQMTYHHPLEWAQVLITMSAAVARSGHVPILVVASDSHCIAGVGQTIDVNDDGEQLSLDVLVPCDASATSTEQGALGQATGLLSMSELSALDSWEFLVLETGSPARCSCKSDILKIERGILINISSPSKKELCAFLKKVSSRVPNLNVVDADVPLNILCQHDEKLEQVALGREFHISLGRTVPIRVHQIDSVISMLKQKLHIQRHRYWIEFNKWEVFINDDHTRTFLSVEVVQRGLIEDPRPHISLAWSLGDIAHSLKKVVDEEMKYAAGKSFKSIFSCKFKGIECKIGKKAYAICKIPDGQ</sequence>
<evidence type="ECO:0000256" key="5">
    <source>
        <dbReference type="ARBA" id="ARBA00029543"/>
    </source>
</evidence>
<gene>
    <name evidence="7" type="ORF">V8G54_025849</name>
</gene>
<dbReference type="EMBL" id="CP144693">
    <property type="protein sequence ID" value="WVY99779.1"/>
    <property type="molecule type" value="Genomic_DNA"/>
</dbReference>
<protein>
    <recommendedName>
        <fullName evidence="5">U6 snRNA phosphodiesterase 1</fullName>
    </recommendedName>
    <alternativeName>
        <fullName evidence="6">3'-5' RNA exonuclease USB1</fullName>
    </alternativeName>
</protein>
<dbReference type="GO" id="GO:0016829">
    <property type="term" value="F:lyase activity"/>
    <property type="evidence" value="ECO:0007669"/>
    <property type="project" value="UniProtKB-KW"/>
</dbReference>
<dbReference type="GO" id="GO:0034477">
    <property type="term" value="P:U6 snRNA 3'-end processing"/>
    <property type="evidence" value="ECO:0007669"/>
    <property type="project" value="InterPro"/>
</dbReference>
<dbReference type="PANTHER" id="PTHR13522:SF3">
    <property type="entry name" value="U6 SNRNA PHOSPHODIESTERASE 1"/>
    <property type="match status" value="1"/>
</dbReference>